<reference evidence="3" key="1">
    <citation type="submission" date="2021-02" db="EMBL/GenBank/DDBJ databases">
        <authorList>
            <person name="Nowell W R."/>
        </authorList>
    </citation>
    <scope>NUCLEOTIDE SEQUENCE</scope>
</reference>
<dbReference type="InterPro" id="IPR001258">
    <property type="entry name" value="NHL_repeat"/>
</dbReference>
<dbReference type="SUPFAM" id="SSF101898">
    <property type="entry name" value="NHL repeat"/>
    <property type="match status" value="1"/>
</dbReference>
<keyword evidence="2" id="KW-0812">Transmembrane</keyword>
<dbReference type="Pfam" id="PF01436">
    <property type="entry name" value="NHL"/>
    <property type="match status" value="3"/>
</dbReference>
<comment type="caution">
    <text evidence="3">The sequence shown here is derived from an EMBL/GenBank/DDBJ whole genome shotgun (WGS) entry which is preliminary data.</text>
</comment>
<dbReference type="PANTHER" id="PTHR24104">
    <property type="entry name" value="E3 UBIQUITIN-PROTEIN LIGASE NHLRC1-RELATED"/>
    <property type="match status" value="1"/>
</dbReference>
<gene>
    <name evidence="3" type="ORF">EDS130_LOCUS33663</name>
</gene>
<proteinExistence type="predicted"/>
<evidence type="ECO:0000256" key="2">
    <source>
        <dbReference type="SAM" id="Phobius"/>
    </source>
</evidence>
<dbReference type="Gene3D" id="2.120.10.30">
    <property type="entry name" value="TolB, C-terminal domain"/>
    <property type="match status" value="2"/>
</dbReference>
<dbReference type="GO" id="GO:0008270">
    <property type="term" value="F:zinc ion binding"/>
    <property type="evidence" value="ECO:0007669"/>
    <property type="project" value="UniProtKB-KW"/>
</dbReference>
<organism evidence="3 4">
    <name type="scientific">Adineta ricciae</name>
    <name type="common">Rotifer</name>
    <dbReference type="NCBI Taxonomy" id="249248"/>
    <lineage>
        <taxon>Eukaryota</taxon>
        <taxon>Metazoa</taxon>
        <taxon>Spiralia</taxon>
        <taxon>Gnathifera</taxon>
        <taxon>Rotifera</taxon>
        <taxon>Eurotatoria</taxon>
        <taxon>Bdelloidea</taxon>
        <taxon>Adinetida</taxon>
        <taxon>Adinetidae</taxon>
        <taxon>Adineta</taxon>
    </lineage>
</organism>
<accession>A0A815HX31</accession>
<feature type="transmembrane region" description="Helical" evidence="2">
    <location>
        <begin position="92"/>
        <end position="111"/>
    </location>
</feature>
<keyword evidence="2" id="KW-0472">Membrane</keyword>
<dbReference type="PANTHER" id="PTHR24104:SF25">
    <property type="entry name" value="PROTEIN LIN-41"/>
    <property type="match status" value="1"/>
</dbReference>
<protein>
    <submittedName>
        <fullName evidence="3">Uncharacterized protein</fullName>
    </submittedName>
</protein>
<keyword evidence="1" id="KW-0677">Repeat</keyword>
<evidence type="ECO:0000313" key="4">
    <source>
        <dbReference type="Proteomes" id="UP000663852"/>
    </source>
</evidence>
<dbReference type="CDD" id="cd05819">
    <property type="entry name" value="NHL"/>
    <property type="match status" value="1"/>
</dbReference>
<evidence type="ECO:0000256" key="1">
    <source>
        <dbReference type="ARBA" id="ARBA00022737"/>
    </source>
</evidence>
<dbReference type="Proteomes" id="UP000663852">
    <property type="component" value="Unassembled WGS sequence"/>
</dbReference>
<name>A0A815HX31_ADIRI</name>
<dbReference type="AlphaFoldDB" id="A0A815HX31"/>
<dbReference type="InterPro" id="IPR050952">
    <property type="entry name" value="TRIM-NHL_E3_ligases"/>
</dbReference>
<dbReference type="Gene3D" id="2.40.10.500">
    <property type="match status" value="1"/>
</dbReference>
<dbReference type="OrthoDB" id="10044505at2759"/>
<dbReference type="InterPro" id="IPR011042">
    <property type="entry name" value="6-blade_b-propeller_TolB-like"/>
</dbReference>
<evidence type="ECO:0000313" key="3">
    <source>
        <dbReference type="EMBL" id="CAF1358186.1"/>
    </source>
</evidence>
<dbReference type="EMBL" id="CAJNOJ010000271">
    <property type="protein sequence ID" value="CAF1358186.1"/>
    <property type="molecule type" value="Genomic_DNA"/>
</dbReference>
<sequence>MSIYDGLIIHFFTSNKLTNIEMTNSDTDHKSVDNNDDDADIFREGHPDPISTLCASISVGPLISPNDNSQMKKTKSKWWNYSLSRMPKTMRATAGLILLAIAAIIIAVPTVCLTEPKNSNATTTNDSTTGTIDLSSLRWSIKATSTAGVSSQPDADARALSFCIGITFDASSTLFIADYENNRIQKKISNAPNSTTIVGKANTNSTNTSTTLNLPTDVAVDSTGNIFVVDSANHRVLLWTANNSSLTIVAGTGSIGSEINELNTPWGIALDGNANKFYIADQYNNRIMQYELGSLSGTIVAGGNGAGKDTTQLFCPHGIYFDLATKSLYISNFAANNVVRWVIGDHSWTLVAGSLTAESGSTSTLLYYPSDVILDVSGNIYVADTYNHRVQLFLSGSKNATTIAGTTGISDSSPLALSYPYSLAFDKQYNLYVADSGNYRVQKLLRY</sequence>
<keyword evidence="2" id="KW-1133">Transmembrane helix</keyword>